<evidence type="ECO:0000313" key="1">
    <source>
        <dbReference type="EMBL" id="QOY35282.2"/>
    </source>
</evidence>
<dbReference type="SUPFAM" id="SSF55136">
    <property type="entry name" value="Probable bacterial effector-binding domain"/>
    <property type="match status" value="1"/>
</dbReference>
<organism evidence="1 2">
    <name type="scientific">Anaerobacillus isosaccharinicus</name>
    <dbReference type="NCBI Taxonomy" id="1532552"/>
    <lineage>
        <taxon>Bacteria</taxon>
        <taxon>Bacillati</taxon>
        <taxon>Bacillota</taxon>
        <taxon>Bacilli</taxon>
        <taxon>Bacillales</taxon>
        <taxon>Bacillaceae</taxon>
        <taxon>Anaerobacillus</taxon>
    </lineage>
</organism>
<dbReference type="InterPro" id="IPR047057">
    <property type="entry name" value="MerR_fam"/>
</dbReference>
<keyword evidence="2" id="KW-1185">Reference proteome</keyword>
<dbReference type="InterPro" id="IPR010499">
    <property type="entry name" value="AraC_E-bd"/>
</dbReference>
<dbReference type="CDD" id="cd01107">
    <property type="entry name" value="HTH_BmrR"/>
    <property type="match status" value="1"/>
</dbReference>
<dbReference type="SMART" id="SM00871">
    <property type="entry name" value="AraC_E_bind"/>
    <property type="match status" value="1"/>
</dbReference>
<dbReference type="Pfam" id="PF13411">
    <property type="entry name" value="MerR_1"/>
    <property type="match status" value="1"/>
</dbReference>
<sequence length="287" mass="33800">MYDYVNKKLLKRKIKLKNRFSIGEMAKLHNTTIKALRYYDEIDLLKPIHTDGNNGYRYYSTEQFEHLNTIHYLKELGFSLKEIKGHLDHRDIDSFLNLLEEQKRLTEEKINELTQINHRFQNRIKDIKLARESKELGIPFIKEKEERKIVRLMERISSEPELEVSLRRLESQSNRSSSIFIGGVGLTVSINDLVINNFNQYNSIFILAEEDDIQGPLVATLPEGKHACIFYNGNHSESPEHYRSLLKFIRDKGFEVSGDSIERTIIDHYISRNKEDYLTEIQIPIKR</sequence>
<dbReference type="GO" id="GO:0003700">
    <property type="term" value="F:DNA-binding transcription factor activity"/>
    <property type="evidence" value="ECO:0007669"/>
    <property type="project" value="InterPro"/>
</dbReference>
<reference evidence="1 2" key="2">
    <citation type="journal article" date="2019" name="Int. J. Syst. Evol. Microbiol.">
        <title>Anaerobacillus isosaccharinicus sp. nov., an alkaliphilic bacterium which degrades isosaccharinic acid.</title>
        <authorList>
            <person name="Bassil N.M."/>
            <person name="Lloyd J.R."/>
        </authorList>
    </citation>
    <scope>NUCLEOTIDE SEQUENCE [LARGE SCALE GENOMIC DNA]</scope>
    <source>
        <strain evidence="1 2">NB2006</strain>
    </source>
</reference>
<dbReference type="Pfam" id="PF06445">
    <property type="entry name" value="GyrI-like"/>
    <property type="match status" value="1"/>
</dbReference>
<dbReference type="OrthoDB" id="9773308at2"/>
<gene>
    <name evidence="1" type="ORF">AWH56_021730</name>
</gene>
<dbReference type="InterPro" id="IPR000551">
    <property type="entry name" value="MerR-type_HTH_dom"/>
</dbReference>
<name>A0A7S7L6C2_9BACI</name>
<dbReference type="PANTHER" id="PTHR30204">
    <property type="entry name" value="REDOX-CYCLING DRUG-SENSING TRANSCRIPTIONAL ACTIVATOR SOXR"/>
    <property type="match status" value="1"/>
</dbReference>
<evidence type="ECO:0000313" key="2">
    <source>
        <dbReference type="Proteomes" id="UP000180175"/>
    </source>
</evidence>
<dbReference type="InterPro" id="IPR009061">
    <property type="entry name" value="DNA-bd_dom_put_sf"/>
</dbReference>
<dbReference type="PANTHER" id="PTHR30204:SF69">
    <property type="entry name" value="MERR-FAMILY TRANSCRIPTIONAL REGULATOR"/>
    <property type="match status" value="1"/>
</dbReference>
<accession>A0A7S7L6C2</accession>
<reference evidence="1 2" key="1">
    <citation type="journal article" date="2017" name="Genome Announc.">
        <title>Draft Genome Sequences of Four Alkaliphilic Bacteria Belonging to the Anaerobacillus Genus.</title>
        <authorList>
            <person name="Bassil N.M."/>
            <person name="Lloyd J.R."/>
        </authorList>
    </citation>
    <scope>NUCLEOTIDE SEQUENCE [LARGE SCALE GENOMIC DNA]</scope>
    <source>
        <strain evidence="1 2">NB2006</strain>
    </source>
</reference>
<dbReference type="InterPro" id="IPR029442">
    <property type="entry name" value="GyrI-like"/>
</dbReference>
<dbReference type="Proteomes" id="UP000180175">
    <property type="component" value="Chromosome"/>
</dbReference>
<proteinExistence type="predicted"/>
<protein>
    <submittedName>
        <fullName evidence="1">MerR family transcriptional regulator</fullName>
    </submittedName>
</protein>
<dbReference type="InterPro" id="IPR011256">
    <property type="entry name" value="Reg_factor_effector_dom_sf"/>
</dbReference>
<dbReference type="KEGG" id="aia:AWH56_021730"/>
<dbReference type="Gene3D" id="1.10.1660.10">
    <property type="match status" value="1"/>
</dbReference>
<dbReference type="PROSITE" id="PS50937">
    <property type="entry name" value="HTH_MERR_2"/>
    <property type="match status" value="1"/>
</dbReference>
<dbReference type="GO" id="GO:0003677">
    <property type="term" value="F:DNA binding"/>
    <property type="evidence" value="ECO:0007669"/>
    <property type="project" value="UniProtKB-KW"/>
</dbReference>
<dbReference type="EMBL" id="CP063356">
    <property type="protein sequence ID" value="QOY35282.2"/>
    <property type="molecule type" value="Genomic_DNA"/>
</dbReference>
<dbReference type="Gene3D" id="3.20.80.10">
    <property type="entry name" value="Regulatory factor, effector binding domain"/>
    <property type="match status" value="1"/>
</dbReference>
<dbReference type="SMART" id="SM00422">
    <property type="entry name" value="HTH_MERR"/>
    <property type="match status" value="1"/>
</dbReference>
<dbReference type="SUPFAM" id="SSF46955">
    <property type="entry name" value="Putative DNA-binding domain"/>
    <property type="match status" value="1"/>
</dbReference>